<keyword evidence="1" id="KW-1133">Transmembrane helix</keyword>
<protein>
    <submittedName>
        <fullName evidence="2">Uncharacterized protein</fullName>
    </submittedName>
</protein>
<dbReference type="EMBL" id="BGZK01000715">
    <property type="protein sequence ID" value="GBP57403.1"/>
    <property type="molecule type" value="Genomic_DNA"/>
</dbReference>
<keyword evidence="1" id="KW-0812">Transmembrane</keyword>
<dbReference type="Proteomes" id="UP000299102">
    <property type="component" value="Unassembled WGS sequence"/>
</dbReference>
<proteinExistence type="predicted"/>
<comment type="caution">
    <text evidence="2">The sequence shown here is derived from an EMBL/GenBank/DDBJ whole genome shotgun (WGS) entry which is preliminary data.</text>
</comment>
<reference evidence="2 3" key="1">
    <citation type="journal article" date="2019" name="Commun. Biol.">
        <title>The bagworm genome reveals a unique fibroin gene that provides high tensile strength.</title>
        <authorList>
            <person name="Kono N."/>
            <person name="Nakamura H."/>
            <person name="Ohtoshi R."/>
            <person name="Tomita M."/>
            <person name="Numata K."/>
            <person name="Arakawa K."/>
        </authorList>
    </citation>
    <scope>NUCLEOTIDE SEQUENCE [LARGE SCALE GENOMIC DNA]</scope>
</reference>
<accession>A0A4C1X2M2</accession>
<gene>
    <name evidence="2" type="ORF">EVAR_51250_1</name>
</gene>
<name>A0A4C1X2M2_EUMVA</name>
<keyword evidence="1" id="KW-0472">Membrane</keyword>
<evidence type="ECO:0000313" key="2">
    <source>
        <dbReference type="EMBL" id="GBP57403.1"/>
    </source>
</evidence>
<feature type="transmembrane region" description="Helical" evidence="1">
    <location>
        <begin position="97"/>
        <end position="119"/>
    </location>
</feature>
<evidence type="ECO:0000313" key="3">
    <source>
        <dbReference type="Proteomes" id="UP000299102"/>
    </source>
</evidence>
<keyword evidence="3" id="KW-1185">Reference proteome</keyword>
<dbReference type="AlphaFoldDB" id="A0A4C1X2M2"/>
<sequence>MLSMKYFPCADDQSILTLSMCELQAMLKCPRFKDDAAPRLRILTTLGFHPVKLAYVKRAYGESDELQGFRPNARLKTSPRPAAKLTQRGALGLKPKYFAYFTLPTFTGIAIISCLSTLLCVS</sequence>
<organism evidence="2 3">
    <name type="scientific">Eumeta variegata</name>
    <name type="common">Bagworm moth</name>
    <name type="synonym">Eumeta japonica</name>
    <dbReference type="NCBI Taxonomy" id="151549"/>
    <lineage>
        <taxon>Eukaryota</taxon>
        <taxon>Metazoa</taxon>
        <taxon>Ecdysozoa</taxon>
        <taxon>Arthropoda</taxon>
        <taxon>Hexapoda</taxon>
        <taxon>Insecta</taxon>
        <taxon>Pterygota</taxon>
        <taxon>Neoptera</taxon>
        <taxon>Endopterygota</taxon>
        <taxon>Lepidoptera</taxon>
        <taxon>Glossata</taxon>
        <taxon>Ditrysia</taxon>
        <taxon>Tineoidea</taxon>
        <taxon>Psychidae</taxon>
        <taxon>Oiketicinae</taxon>
        <taxon>Eumeta</taxon>
    </lineage>
</organism>
<evidence type="ECO:0000256" key="1">
    <source>
        <dbReference type="SAM" id="Phobius"/>
    </source>
</evidence>